<reference evidence="2 3" key="1">
    <citation type="submission" date="2020-07" db="EMBL/GenBank/DDBJ databases">
        <title>Comparative genomics of pyrophilous fungi reveals a link between fire events and developmental genes.</title>
        <authorList>
            <consortium name="DOE Joint Genome Institute"/>
            <person name="Steindorff A.S."/>
            <person name="Carver A."/>
            <person name="Calhoun S."/>
            <person name="Stillman K."/>
            <person name="Liu H."/>
            <person name="Lipzen A."/>
            <person name="Pangilinan J."/>
            <person name="Labutti K."/>
            <person name="Bruns T.D."/>
            <person name="Grigoriev I.V."/>
        </authorList>
    </citation>
    <scope>NUCLEOTIDE SEQUENCE [LARGE SCALE GENOMIC DNA]</scope>
    <source>
        <strain evidence="2 3">CBS 144469</strain>
    </source>
</reference>
<feature type="non-terminal residue" evidence="2">
    <location>
        <position position="227"/>
    </location>
</feature>
<dbReference type="Pfam" id="PF17667">
    <property type="entry name" value="Pkinase_fungal"/>
    <property type="match status" value="1"/>
</dbReference>
<feature type="domain" description="Fungal-type protein kinase" evidence="1">
    <location>
        <begin position="95"/>
        <end position="179"/>
    </location>
</feature>
<evidence type="ECO:0000259" key="1">
    <source>
        <dbReference type="Pfam" id="PF17667"/>
    </source>
</evidence>
<dbReference type="AlphaFoldDB" id="A0A8H6HU66"/>
<dbReference type="Proteomes" id="UP000521943">
    <property type="component" value="Unassembled WGS sequence"/>
</dbReference>
<comment type="caution">
    <text evidence="2">The sequence shown here is derived from an EMBL/GenBank/DDBJ whole genome shotgun (WGS) entry which is preliminary data.</text>
</comment>
<proteinExistence type="predicted"/>
<dbReference type="InterPro" id="IPR040976">
    <property type="entry name" value="Pkinase_fungal"/>
</dbReference>
<name>A0A8H6HU66_9AGAR</name>
<accession>A0A8H6HU66</accession>
<evidence type="ECO:0000313" key="2">
    <source>
        <dbReference type="EMBL" id="KAF6752397.1"/>
    </source>
</evidence>
<keyword evidence="3" id="KW-1185">Reference proteome</keyword>
<dbReference type="EMBL" id="JACGCI010000044">
    <property type="protein sequence ID" value="KAF6752397.1"/>
    <property type="molecule type" value="Genomic_DNA"/>
</dbReference>
<evidence type="ECO:0000313" key="3">
    <source>
        <dbReference type="Proteomes" id="UP000521943"/>
    </source>
</evidence>
<sequence length="227" mass="25510">MESSITVPHMVENEVASKKHAATAILEDALTSTMASLDISSPSSETKAPTSIGRAISTIIIPSLQLLSPHLPPSQFNPPFWDILRCYHIFWQFGIHLDVSLNTMAFTVQGSDPASTAPPRGLFIDFDHATPEIMKERVPGFKTYSSMHSMPFMAMNLLNGDAKTPLYRHGLEAFLWSTVMYCALGPQVGAWSYNRLRCKWYEWDGSLPMGVYSLKKRWLDGSTYYWP</sequence>
<gene>
    <name evidence="2" type="ORF">DFP72DRAFT_1047187</name>
</gene>
<organism evidence="2 3">
    <name type="scientific">Ephemerocybe angulata</name>
    <dbReference type="NCBI Taxonomy" id="980116"/>
    <lineage>
        <taxon>Eukaryota</taxon>
        <taxon>Fungi</taxon>
        <taxon>Dikarya</taxon>
        <taxon>Basidiomycota</taxon>
        <taxon>Agaricomycotina</taxon>
        <taxon>Agaricomycetes</taxon>
        <taxon>Agaricomycetidae</taxon>
        <taxon>Agaricales</taxon>
        <taxon>Agaricineae</taxon>
        <taxon>Psathyrellaceae</taxon>
        <taxon>Ephemerocybe</taxon>
    </lineage>
</organism>
<protein>
    <recommendedName>
        <fullName evidence="1">Fungal-type protein kinase domain-containing protein</fullName>
    </recommendedName>
</protein>